<evidence type="ECO:0000259" key="1">
    <source>
        <dbReference type="Pfam" id="PF14213"/>
    </source>
</evidence>
<organism evidence="2 3">
    <name type="scientific">Candidatus Collierbacteria bacterium CG09_land_8_20_14_0_10_46_12</name>
    <dbReference type="NCBI Taxonomy" id="1974533"/>
    <lineage>
        <taxon>Bacteria</taxon>
        <taxon>Candidatus Collieribacteriota</taxon>
    </lineage>
</organism>
<protein>
    <submittedName>
        <fullName evidence="2">DUF4325 domain-containing protein</fullName>
    </submittedName>
</protein>
<evidence type="ECO:0000313" key="3">
    <source>
        <dbReference type="Proteomes" id="UP000229574"/>
    </source>
</evidence>
<dbReference type="Proteomes" id="UP000229574">
    <property type="component" value="Unassembled WGS sequence"/>
</dbReference>
<dbReference type="AlphaFoldDB" id="A0A2H0WZY2"/>
<accession>A0A2H0WZY2</accession>
<dbReference type="Pfam" id="PF14213">
    <property type="entry name" value="DUF4325"/>
    <property type="match status" value="1"/>
</dbReference>
<comment type="caution">
    <text evidence="2">The sequence shown here is derived from an EMBL/GenBank/DDBJ whole genome shotgun (WGS) entry which is preliminary data.</text>
</comment>
<evidence type="ECO:0000313" key="2">
    <source>
        <dbReference type="EMBL" id="PIS18222.1"/>
    </source>
</evidence>
<proteinExistence type="predicted"/>
<dbReference type="InterPro" id="IPR025474">
    <property type="entry name" value="DUF4325"/>
</dbReference>
<sequence>MIININKFGTTLISRPAGKEAHLAFQSSLNNLGETEVLEVDFDGVITLSPSWADEFVTPLLEKYKKQLKLVNISNASVVETLKTLKILPE</sequence>
<dbReference type="EMBL" id="PEYY01000017">
    <property type="protein sequence ID" value="PIS18222.1"/>
    <property type="molecule type" value="Genomic_DNA"/>
</dbReference>
<name>A0A2H0WZY2_9BACT</name>
<gene>
    <name evidence="2" type="ORF">COT54_00420</name>
</gene>
<feature type="domain" description="DUF4325" evidence="1">
    <location>
        <begin position="30"/>
        <end position="76"/>
    </location>
</feature>
<reference evidence="3" key="1">
    <citation type="submission" date="2017-09" db="EMBL/GenBank/DDBJ databases">
        <title>Depth-based differentiation of microbial function through sediment-hosted aquifers and enrichment of novel symbionts in the deep terrestrial subsurface.</title>
        <authorList>
            <person name="Probst A.J."/>
            <person name="Ladd B."/>
            <person name="Jarett J.K."/>
            <person name="Geller-Mcgrath D.E."/>
            <person name="Sieber C.M.K."/>
            <person name="Emerson J.B."/>
            <person name="Anantharaman K."/>
            <person name="Thomas B.C."/>
            <person name="Malmstrom R."/>
            <person name="Stieglmeier M."/>
            <person name="Klingl A."/>
            <person name="Woyke T."/>
            <person name="Ryan C.M."/>
            <person name="Banfield J.F."/>
        </authorList>
    </citation>
    <scope>NUCLEOTIDE SEQUENCE [LARGE SCALE GENOMIC DNA]</scope>
</reference>